<sequence length="425" mass="47910">MKVAVIGAGAAGLVAASELFKAGHEVDIFEQSSRLGGVWVYQAASEPDPLGQTGPRLHASMHASLRTNLPRDLMAFFDFPFDSSGGGVDEWPRYPGHAQVLSYLEEFADAFSIRQLIRFNTKVVQAVHADRWLLTIDGENGSVTEVFDALTVCNGHYTEPRVPHIPGSDHFPARCVHSHNYRSPDRFAGMQVAIVGTASSGADLSQEIAVAADRVYWCGSDKAARSKKTEHLKNVISCGPIRRLIDDGRIELENQTLIGPVDGLVFATGYHYRFRFLSEDLIRVRDNWVTPLYQDLLCITHPTLALIGLPFKIIPFPIFEIQARWFARMLNGEFDLPTVSRMREAKDIRAEQLRSADILQRNFHALDDEQYNYYDRLAQECGDPPLPEWYRELGQAARRHVERWPGCFRDQFLDVHGAPTRYPQS</sequence>
<dbReference type="InterPro" id="IPR036188">
    <property type="entry name" value="FAD/NAD-bd_sf"/>
</dbReference>
<keyword evidence="4" id="KW-0521">NADP</keyword>
<evidence type="ECO:0000256" key="5">
    <source>
        <dbReference type="ARBA" id="ARBA00023002"/>
    </source>
</evidence>
<dbReference type="InterPro" id="IPR020946">
    <property type="entry name" value="Flavin_mOase-like"/>
</dbReference>
<dbReference type="SUPFAM" id="SSF51905">
    <property type="entry name" value="FAD/NAD(P)-binding domain"/>
    <property type="match status" value="2"/>
</dbReference>
<dbReference type="InterPro" id="IPR050346">
    <property type="entry name" value="FMO-like"/>
</dbReference>
<protein>
    <submittedName>
        <fullName evidence="6">Flavin-containing glucosinolate S-oxygenase (No EC)</fullName>
    </submittedName>
</protein>
<dbReference type="GO" id="GO:0050661">
    <property type="term" value="F:NADP binding"/>
    <property type="evidence" value="ECO:0007669"/>
    <property type="project" value="InterPro"/>
</dbReference>
<name>A0A160TR55_9ZZZZ</name>
<dbReference type="InterPro" id="IPR000960">
    <property type="entry name" value="Flavin_mOase"/>
</dbReference>
<keyword evidence="3" id="KW-0274">FAD</keyword>
<dbReference type="EMBL" id="CZRL01000008">
    <property type="protein sequence ID" value="CUS49913.1"/>
    <property type="molecule type" value="Genomic_DNA"/>
</dbReference>
<gene>
    <name evidence="6" type="ORF">MGWOODY_XGa2983</name>
</gene>
<dbReference type="PANTHER" id="PTHR23023">
    <property type="entry name" value="DIMETHYLANILINE MONOOXYGENASE"/>
    <property type="match status" value="1"/>
</dbReference>
<dbReference type="GO" id="GO:0050660">
    <property type="term" value="F:flavin adenine dinucleotide binding"/>
    <property type="evidence" value="ECO:0007669"/>
    <property type="project" value="InterPro"/>
</dbReference>
<comment type="similarity">
    <text evidence="1">Belongs to the FMO family.</text>
</comment>
<dbReference type="GO" id="GO:0004499">
    <property type="term" value="F:N,N-dimethylaniline monooxygenase activity"/>
    <property type="evidence" value="ECO:0007669"/>
    <property type="project" value="InterPro"/>
</dbReference>
<organism evidence="6">
    <name type="scientific">hydrothermal vent metagenome</name>
    <dbReference type="NCBI Taxonomy" id="652676"/>
    <lineage>
        <taxon>unclassified sequences</taxon>
        <taxon>metagenomes</taxon>
        <taxon>ecological metagenomes</taxon>
    </lineage>
</organism>
<keyword evidence="2" id="KW-0285">Flavoprotein</keyword>
<dbReference type="PIRSF" id="PIRSF000332">
    <property type="entry name" value="FMO"/>
    <property type="match status" value="1"/>
</dbReference>
<reference evidence="6" key="1">
    <citation type="submission" date="2015-10" db="EMBL/GenBank/DDBJ databases">
        <authorList>
            <person name="Gilbert D.G."/>
        </authorList>
    </citation>
    <scope>NUCLEOTIDE SEQUENCE</scope>
</reference>
<evidence type="ECO:0000256" key="1">
    <source>
        <dbReference type="ARBA" id="ARBA00009183"/>
    </source>
</evidence>
<dbReference type="Pfam" id="PF00743">
    <property type="entry name" value="FMO-like"/>
    <property type="match status" value="2"/>
</dbReference>
<keyword evidence="5" id="KW-0560">Oxidoreductase</keyword>
<dbReference type="AlphaFoldDB" id="A0A160TR55"/>
<dbReference type="Gene3D" id="3.50.50.60">
    <property type="entry name" value="FAD/NAD(P)-binding domain"/>
    <property type="match status" value="2"/>
</dbReference>
<evidence type="ECO:0000256" key="3">
    <source>
        <dbReference type="ARBA" id="ARBA00022827"/>
    </source>
</evidence>
<dbReference type="PRINTS" id="PR00370">
    <property type="entry name" value="FMOXYGENASE"/>
</dbReference>
<proteinExistence type="inferred from homology"/>
<evidence type="ECO:0000256" key="2">
    <source>
        <dbReference type="ARBA" id="ARBA00022630"/>
    </source>
</evidence>
<evidence type="ECO:0000256" key="4">
    <source>
        <dbReference type="ARBA" id="ARBA00022857"/>
    </source>
</evidence>
<evidence type="ECO:0000313" key="6">
    <source>
        <dbReference type="EMBL" id="CUS49913.1"/>
    </source>
</evidence>
<accession>A0A160TR55</accession>